<dbReference type="PANTHER" id="PTHR33164">
    <property type="entry name" value="TRANSCRIPTIONAL REGULATOR, MARR FAMILY"/>
    <property type="match status" value="1"/>
</dbReference>
<organism evidence="2 3">
    <name type="scientific">Sphingomonas natans</name>
    <dbReference type="NCBI Taxonomy" id="3063330"/>
    <lineage>
        <taxon>Bacteria</taxon>
        <taxon>Pseudomonadati</taxon>
        <taxon>Pseudomonadota</taxon>
        <taxon>Alphaproteobacteria</taxon>
        <taxon>Sphingomonadales</taxon>
        <taxon>Sphingomonadaceae</taxon>
        <taxon>Sphingomonas</taxon>
    </lineage>
</organism>
<dbReference type="RefSeq" id="WP_303544177.1">
    <property type="nucleotide sequence ID" value="NZ_JAUOTP010000007.1"/>
</dbReference>
<name>A0ABT8YBQ5_9SPHN</name>
<dbReference type="InterPro" id="IPR000835">
    <property type="entry name" value="HTH_MarR-typ"/>
</dbReference>
<dbReference type="PANTHER" id="PTHR33164:SF105">
    <property type="entry name" value="TRANSCRIPTIONAL REPRESSOR PROTEIN-RELATED"/>
    <property type="match status" value="1"/>
</dbReference>
<evidence type="ECO:0000259" key="1">
    <source>
        <dbReference type="PROSITE" id="PS50995"/>
    </source>
</evidence>
<dbReference type="SMART" id="SM00347">
    <property type="entry name" value="HTH_MARR"/>
    <property type="match status" value="1"/>
</dbReference>
<dbReference type="InterPro" id="IPR039422">
    <property type="entry name" value="MarR/SlyA-like"/>
</dbReference>
<comment type="caution">
    <text evidence="2">The sequence shown here is derived from an EMBL/GenBank/DDBJ whole genome shotgun (WGS) entry which is preliminary data.</text>
</comment>
<accession>A0ABT8YBQ5</accession>
<feature type="domain" description="HTH marR-type" evidence="1">
    <location>
        <begin position="8"/>
        <end position="138"/>
    </location>
</feature>
<dbReference type="Proteomes" id="UP001169764">
    <property type="component" value="Unassembled WGS sequence"/>
</dbReference>
<dbReference type="SUPFAM" id="SSF46785">
    <property type="entry name" value="Winged helix' DNA-binding domain"/>
    <property type="match status" value="1"/>
</dbReference>
<sequence>MLMLAPRSTCACTALRKASRAISRAYDEALVGEGITTNQFSLLRTLARHGATPLSRLADRMVMERTSLYRMLAPLETRGLVSVAEGPGKARIADLTDAGRAALASADDAWSAAQARFVGALGAAEWTQLEALLTRATRIAEEIAA</sequence>
<protein>
    <submittedName>
        <fullName evidence="2">MarR family transcriptional regulator</fullName>
    </submittedName>
</protein>
<dbReference type="EMBL" id="JAUOTP010000007">
    <property type="protein sequence ID" value="MDO6415763.1"/>
    <property type="molecule type" value="Genomic_DNA"/>
</dbReference>
<dbReference type="Gene3D" id="1.10.10.10">
    <property type="entry name" value="Winged helix-like DNA-binding domain superfamily/Winged helix DNA-binding domain"/>
    <property type="match status" value="1"/>
</dbReference>
<evidence type="ECO:0000313" key="3">
    <source>
        <dbReference type="Proteomes" id="UP001169764"/>
    </source>
</evidence>
<dbReference type="InterPro" id="IPR036390">
    <property type="entry name" value="WH_DNA-bd_sf"/>
</dbReference>
<reference evidence="2" key="1">
    <citation type="submission" date="2023-07" db="EMBL/GenBank/DDBJ databases">
        <authorList>
            <person name="Kim M."/>
        </authorList>
    </citation>
    <scope>NUCLEOTIDE SEQUENCE</scope>
    <source>
        <strain evidence="2">BIUV-7</strain>
    </source>
</reference>
<keyword evidence="3" id="KW-1185">Reference proteome</keyword>
<gene>
    <name evidence="2" type="ORF">Q4F19_15335</name>
</gene>
<proteinExistence type="predicted"/>
<dbReference type="PROSITE" id="PS50995">
    <property type="entry name" value="HTH_MARR_2"/>
    <property type="match status" value="1"/>
</dbReference>
<evidence type="ECO:0000313" key="2">
    <source>
        <dbReference type="EMBL" id="MDO6415763.1"/>
    </source>
</evidence>
<dbReference type="InterPro" id="IPR036388">
    <property type="entry name" value="WH-like_DNA-bd_sf"/>
</dbReference>
<dbReference type="Pfam" id="PF01047">
    <property type="entry name" value="MarR"/>
    <property type="match status" value="1"/>
</dbReference>